<comment type="caution">
    <text evidence="3">The sequence shown here is derived from an EMBL/GenBank/DDBJ whole genome shotgun (WGS) entry which is preliminary data.</text>
</comment>
<gene>
    <name evidence="3" type="ORF">AJ79_02246</name>
</gene>
<evidence type="ECO:0000313" key="4">
    <source>
        <dbReference type="Proteomes" id="UP000223968"/>
    </source>
</evidence>
<keyword evidence="2" id="KW-0812">Transmembrane</keyword>
<reference evidence="3 4" key="1">
    <citation type="submission" date="2017-10" db="EMBL/GenBank/DDBJ databases">
        <title>Comparative genomics in systemic dimorphic fungi from Ajellomycetaceae.</title>
        <authorList>
            <person name="Munoz J.F."/>
            <person name="Mcewen J.G."/>
            <person name="Clay O.K."/>
            <person name="Cuomo C.A."/>
        </authorList>
    </citation>
    <scope>NUCLEOTIDE SEQUENCE [LARGE SCALE GENOMIC DNA]</scope>
    <source>
        <strain evidence="3 4">UAMH5409</strain>
    </source>
</reference>
<feature type="transmembrane region" description="Helical" evidence="2">
    <location>
        <begin position="110"/>
        <end position="136"/>
    </location>
</feature>
<keyword evidence="2" id="KW-1133">Transmembrane helix</keyword>
<keyword evidence="2" id="KW-0472">Membrane</keyword>
<name>A0A2B7Y483_9EURO</name>
<evidence type="ECO:0000256" key="2">
    <source>
        <dbReference type="SAM" id="Phobius"/>
    </source>
</evidence>
<dbReference type="InterPro" id="IPR021514">
    <property type="entry name" value="DUF3176"/>
</dbReference>
<dbReference type="Proteomes" id="UP000223968">
    <property type="component" value="Unassembled WGS sequence"/>
</dbReference>
<dbReference type="STRING" id="1447875.A0A2B7Y483"/>
<dbReference type="PANTHER" id="PTHR37576:SF2">
    <property type="entry name" value="DEFECT AT LOW TEMPERATURE PROTEIN 1"/>
    <property type="match status" value="1"/>
</dbReference>
<protein>
    <submittedName>
        <fullName evidence="3">Uncharacterized protein</fullName>
    </submittedName>
</protein>
<feature type="transmembrane region" description="Helical" evidence="2">
    <location>
        <begin position="67"/>
        <end position="95"/>
    </location>
</feature>
<feature type="region of interest" description="Disordered" evidence="1">
    <location>
        <begin position="1"/>
        <end position="58"/>
    </location>
</feature>
<organism evidence="3 4">
    <name type="scientific">Helicocarpus griseus UAMH5409</name>
    <dbReference type="NCBI Taxonomy" id="1447875"/>
    <lineage>
        <taxon>Eukaryota</taxon>
        <taxon>Fungi</taxon>
        <taxon>Dikarya</taxon>
        <taxon>Ascomycota</taxon>
        <taxon>Pezizomycotina</taxon>
        <taxon>Eurotiomycetes</taxon>
        <taxon>Eurotiomycetidae</taxon>
        <taxon>Onygenales</taxon>
        <taxon>Ajellomycetaceae</taxon>
        <taxon>Helicocarpus</taxon>
    </lineage>
</organism>
<evidence type="ECO:0000313" key="3">
    <source>
        <dbReference type="EMBL" id="PGH15652.1"/>
    </source>
</evidence>
<dbReference type="OrthoDB" id="5357734at2759"/>
<sequence>MATQSGSTPTGRIEPTPEYGEIQGREEEVPQTGKDPLMQEDNPSFANRPTIPAIPENDRRKPWKPGILYRFPWFGVLPLLLALLCMAAAVAVIALSNGETTDSWQIQPTVLLAIASAAANTLLAAAFAGGVELSWWKTALAGASMSDLHHRWMFSRSVWSALASARQLNSLTIASFFASIVIIDGPLLQRATSVVPRNYTIERPIVAHISDTIPPGYTGNGGKYSLLVDYFTPEFSRVVSAYSARRPIDVSGWGCNGTCTGSVAGAGLVPICTKSTNDTKFPENPKPRPENETTLFDIDFKWGAKFDTPDNFFDDVHARLDTLAADIKISPKSPCDVTWIKTACRLQPAVVEYAFNINHGSLTLVDNIDDLPVLSLTDVTVDPNHSRVDYPGIAHAAQSLFRTTVRTVSHRLSGKLGFNISGSVAHNYFEATEFDEGTNTDCFFTFKDPAKDMLRNIHEMMF</sequence>
<proteinExistence type="predicted"/>
<dbReference type="EMBL" id="PDNB01000023">
    <property type="protein sequence ID" value="PGH15652.1"/>
    <property type="molecule type" value="Genomic_DNA"/>
</dbReference>
<dbReference type="PANTHER" id="PTHR37576">
    <property type="entry name" value="DEFECT AT LOW TEMPERATURE PROTEIN 1"/>
    <property type="match status" value="1"/>
</dbReference>
<evidence type="ECO:0000256" key="1">
    <source>
        <dbReference type="SAM" id="MobiDB-lite"/>
    </source>
</evidence>
<accession>A0A2B7Y483</accession>
<dbReference type="Pfam" id="PF11374">
    <property type="entry name" value="DUF3176"/>
    <property type="match status" value="1"/>
</dbReference>
<feature type="compositionally biased region" description="Polar residues" evidence="1">
    <location>
        <begin position="1"/>
        <end position="10"/>
    </location>
</feature>
<keyword evidence="4" id="KW-1185">Reference proteome</keyword>
<dbReference type="AlphaFoldDB" id="A0A2B7Y483"/>